<evidence type="ECO:0000313" key="4">
    <source>
        <dbReference type="Proteomes" id="UP000051952"/>
    </source>
</evidence>
<evidence type="ECO:0000313" key="3">
    <source>
        <dbReference type="EMBL" id="CUI14876.1"/>
    </source>
</evidence>
<proteinExistence type="predicted"/>
<reference evidence="4" key="1">
    <citation type="submission" date="2015-09" db="EMBL/GenBank/DDBJ databases">
        <authorList>
            <consortium name="Pathogen Informatics"/>
        </authorList>
    </citation>
    <scope>NUCLEOTIDE SEQUENCE [LARGE SCALE GENOMIC DNA]</scope>
    <source>
        <strain evidence="4">Lake Konstanz</strain>
    </source>
</reference>
<feature type="region of interest" description="Disordered" evidence="2">
    <location>
        <begin position="212"/>
        <end position="240"/>
    </location>
</feature>
<dbReference type="EMBL" id="CYKH01001680">
    <property type="protein sequence ID" value="CUI14876.1"/>
    <property type="molecule type" value="Genomic_DNA"/>
</dbReference>
<accession>A0A0S4KKF1</accession>
<evidence type="ECO:0000256" key="2">
    <source>
        <dbReference type="SAM" id="MobiDB-lite"/>
    </source>
</evidence>
<dbReference type="AlphaFoldDB" id="A0A0S4KKF1"/>
<feature type="coiled-coil region" evidence="1">
    <location>
        <begin position="606"/>
        <end position="654"/>
    </location>
</feature>
<feature type="coiled-coil region" evidence="1">
    <location>
        <begin position="327"/>
        <end position="354"/>
    </location>
</feature>
<evidence type="ECO:0000256" key="1">
    <source>
        <dbReference type="SAM" id="Coils"/>
    </source>
</evidence>
<feature type="coiled-coil region" evidence="1">
    <location>
        <begin position="425"/>
        <end position="505"/>
    </location>
</feature>
<feature type="compositionally biased region" description="Polar residues" evidence="2">
    <location>
        <begin position="212"/>
        <end position="237"/>
    </location>
</feature>
<feature type="region of interest" description="Disordered" evidence="2">
    <location>
        <begin position="281"/>
        <end position="306"/>
    </location>
</feature>
<keyword evidence="1" id="KW-0175">Coiled coil</keyword>
<feature type="region of interest" description="Disordered" evidence="2">
    <location>
        <begin position="370"/>
        <end position="410"/>
    </location>
</feature>
<sequence>MCRIEDMLNGKRAPSADNATNNGATVPLLVTSKRVTTTSGAVPYTRSEGRVNITPMDRSTLEWDMGPFFTTQLSGPCTLVVESITQRSMETTYWAQANIPTMSPTSAITLTVELNGRQIETEDSLPLSHGDVVVFTIDNAEKGEQEILSMHFVDLNTFGGRGVPQQNAPPTTIVVNEHDKDHRIAQLEKEVMKLLDVVTQQSRTIEYQCQRQNATTMRSGTNTAVPSRATSTANPPSERSVATIASPDISHQMQHQLRPYDEDIPSLDATALLASFNAAARPSASSSQSRSELNSLSPPTAANSRPMTILNASRGASAVRADEGSRYEAALEENRRLQHQLAECQDAMLTLEMDNGALLYRIERLEDTGAQVGDAGQTTPRPGRTPRCPLPTDSPMRPSHLRRGRPDSDLSATELRERLLSSRRERALKEEISKLEGTIEDLHQQMRSIERMMDDASSEHSIELHEAQSEAAELSRALLATSAEYDNVCAQLESLQKLARRAEDAVTEVAVGAEVELERRLSLMTSERRALMTMCKLWKYRAVDAEVKISVLTREDRQSIAAQSKAHMEETVRRLTRSGSAMLDAEEAAVSALLESVDKECDAELVDILKTNVRDLEREKLELKDIVHSLASSLESHRLHMSQLEEEKSRLEREKYAGDDSARTRSQTALKKKCEELAAADFCALLDRLFDVRREWLFLA</sequence>
<name>A0A0S4KKF1_BODSA</name>
<feature type="region of interest" description="Disordered" evidence="2">
    <location>
        <begin position="1"/>
        <end position="23"/>
    </location>
</feature>
<feature type="compositionally biased region" description="Low complexity" evidence="2">
    <location>
        <begin position="378"/>
        <end position="391"/>
    </location>
</feature>
<feature type="compositionally biased region" description="Low complexity" evidence="2">
    <location>
        <begin position="281"/>
        <end position="298"/>
    </location>
</feature>
<protein>
    <submittedName>
        <fullName evidence="3">Kinesin, putative</fullName>
    </submittedName>
</protein>
<keyword evidence="4" id="KW-1185">Reference proteome</keyword>
<dbReference type="VEuPathDB" id="TriTrypDB:BSAL_18025"/>
<dbReference type="Proteomes" id="UP000051952">
    <property type="component" value="Unassembled WGS sequence"/>
</dbReference>
<gene>
    <name evidence="3" type="ORF">BSAL_18025</name>
</gene>
<organism evidence="3 4">
    <name type="scientific">Bodo saltans</name>
    <name type="common">Flagellated protozoan</name>
    <dbReference type="NCBI Taxonomy" id="75058"/>
    <lineage>
        <taxon>Eukaryota</taxon>
        <taxon>Discoba</taxon>
        <taxon>Euglenozoa</taxon>
        <taxon>Kinetoplastea</taxon>
        <taxon>Metakinetoplastina</taxon>
        <taxon>Eubodonida</taxon>
        <taxon>Bodonidae</taxon>
        <taxon>Bodo</taxon>
    </lineage>
</organism>